<gene>
    <name evidence="1" type="ORF">GIL414_LOCUS46784</name>
</gene>
<name>A0A8S3B2T2_9BILA</name>
<accession>A0A8S3B2T2</accession>
<organism evidence="1 2">
    <name type="scientific">Rotaria magnacalcarata</name>
    <dbReference type="NCBI Taxonomy" id="392030"/>
    <lineage>
        <taxon>Eukaryota</taxon>
        <taxon>Metazoa</taxon>
        <taxon>Spiralia</taxon>
        <taxon>Gnathifera</taxon>
        <taxon>Rotifera</taxon>
        <taxon>Eurotatoria</taxon>
        <taxon>Bdelloidea</taxon>
        <taxon>Philodinida</taxon>
        <taxon>Philodinidae</taxon>
        <taxon>Rotaria</taxon>
    </lineage>
</organism>
<sequence length="207" mass="23327">MKSPIPDDSIEREIFEKHLQQYKIKVNEYKHLLVRSALPNKCILLTEAIELLTSSSQHVDDYTKYGLTSKTNLNIENEVSCVTSANDLAGNDDMFEATLLDHISASNTTILMVEETLNDTNKRTTDHNASGTNNKTKETFADELVGVFQTDIINDTEFDLNILINTNHDRTTYAFQQLHTNETESDTTIDILEKTVDIDPKGIVKSS</sequence>
<evidence type="ECO:0000313" key="1">
    <source>
        <dbReference type="EMBL" id="CAF4791812.1"/>
    </source>
</evidence>
<evidence type="ECO:0000313" key="2">
    <source>
        <dbReference type="Proteomes" id="UP000681720"/>
    </source>
</evidence>
<dbReference type="AlphaFoldDB" id="A0A8S3B2T2"/>
<comment type="caution">
    <text evidence="1">The sequence shown here is derived from an EMBL/GenBank/DDBJ whole genome shotgun (WGS) entry which is preliminary data.</text>
</comment>
<dbReference type="EMBL" id="CAJOBJ010147753">
    <property type="protein sequence ID" value="CAF4791812.1"/>
    <property type="molecule type" value="Genomic_DNA"/>
</dbReference>
<protein>
    <submittedName>
        <fullName evidence="1">Uncharacterized protein</fullName>
    </submittedName>
</protein>
<reference evidence="1" key="1">
    <citation type="submission" date="2021-02" db="EMBL/GenBank/DDBJ databases">
        <authorList>
            <person name="Nowell W R."/>
        </authorList>
    </citation>
    <scope>NUCLEOTIDE SEQUENCE</scope>
</reference>
<dbReference type="Proteomes" id="UP000681720">
    <property type="component" value="Unassembled WGS sequence"/>
</dbReference>
<proteinExistence type="predicted"/>